<evidence type="ECO:0000313" key="5">
    <source>
        <dbReference type="Proteomes" id="UP001058974"/>
    </source>
</evidence>
<feature type="compositionally biased region" description="Polar residues" evidence="3">
    <location>
        <begin position="182"/>
        <end position="197"/>
    </location>
</feature>
<proteinExistence type="inferred from homology"/>
<dbReference type="GO" id="GO:0005737">
    <property type="term" value="C:cytoplasm"/>
    <property type="evidence" value="ECO:0007669"/>
    <property type="project" value="TreeGrafter"/>
</dbReference>
<dbReference type="Gramene" id="Psat04G0026400-T1">
    <property type="protein sequence ID" value="KAI5414726.1"/>
    <property type="gene ID" value="KIW84_040264"/>
</dbReference>
<keyword evidence="5" id="KW-1185">Reference proteome</keyword>
<dbReference type="AlphaFoldDB" id="A0A9D5API2"/>
<evidence type="ECO:0000256" key="1">
    <source>
        <dbReference type="ARBA" id="ARBA00010520"/>
    </source>
</evidence>
<organism evidence="4 5">
    <name type="scientific">Pisum sativum</name>
    <name type="common">Garden pea</name>
    <name type="synonym">Lathyrus oleraceus</name>
    <dbReference type="NCBI Taxonomy" id="3888"/>
    <lineage>
        <taxon>Eukaryota</taxon>
        <taxon>Viridiplantae</taxon>
        <taxon>Streptophyta</taxon>
        <taxon>Embryophyta</taxon>
        <taxon>Tracheophyta</taxon>
        <taxon>Spermatophyta</taxon>
        <taxon>Magnoliopsida</taxon>
        <taxon>eudicotyledons</taxon>
        <taxon>Gunneridae</taxon>
        <taxon>Pentapetalae</taxon>
        <taxon>rosids</taxon>
        <taxon>fabids</taxon>
        <taxon>Fabales</taxon>
        <taxon>Fabaceae</taxon>
        <taxon>Papilionoideae</taxon>
        <taxon>50 kb inversion clade</taxon>
        <taxon>NPAAA clade</taxon>
        <taxon>Hologalegina</taxon>
        <taxon>IRL clade</taxon>
        <taxon>Fabeae</taxon>
        <taxon>Lathyrus</taxon>
    </lineage>
</organism>
<comment type="similarity">
    <text evidence="1 2">Belongs to the endosulfine family.</text>
</comment>
<gene>
    <name evidence="4" type="ORF">KIW84_040264</name>
</gene>
<dbReference type="EMBL" id="JAMSHJ010000004">
    <property type="protein sequence ID" value="KAI5414726.1"/>
    <property type="molecule type" value="Genomic_DNA"/>
</dbReference>
<dbReference type="GO" id="GO:0004864">
    <property type="term" value="F:protein phosphatase inhibitor activity"/>
    <property type="evidence" value="ECO:0007669"/>
    <property type="project" value="TreeGrafter"/>
</dbReference>
<dbReference type="Pfam" id="PF04667">
    <property type="entry name" value="Endosulfine"/>
    <property type="match status" value="1"/>
</dbReference>
<evidence type="ECO:0000256" key="3">
    <source>
        <dbReference type="SAM" id="MobiDB-lite"/>
    </source>
</evidence>
<dbReference type="InterPro" id="IPR006760">
    <property type="entry name" value="Endosulphine"/>
</dbReference>
<dbReference type="PANTHER" id="PTHR10358:SF6">
    <property type="entry name" value="ENDOSULFINE, ISOFORM A"/>
    <property type="match status" value="1"/>
</dbReference>
<dbReference type="Proteomes" id="UP001058974">
    <property type="component" value="Chromosome 4"/>
</dbReference>
<sequence length="234" mass="26464">MIDSLWRERKGAHVAAEAAVLGSTMDDATDVGLSTRVGDFDLCCPVRKTPEESLWSQLNRMSLNDNEANHHVLGNIKQALELLVQQRLSSARISIYIVCSSPEHKFVQGILNLQEKQLAFESLLQEENAVRKKYGERLPRKPPLISKDHERAYFDSADWALGKQGAQKPKGPLEALRPKLQPTPTATETHQRQNLRNQTEENLVRVEFQDGCWKLMDSGEGLCRSCYGVERLEL</sequence>
<dbReference type="PANTHER" id="PTHR10358">
    <property type="entry name" value="ENDOSULFINE"/>
    <property type="match status" value="1"/>
</dbReference>
<evidence type="ECO:0000256" key="2">
    <source>
        <dbReference type="RuleBase" id="RU363120"/>
    </source>
</evidence>
<comment type="caution">
    <text evidence="4">The sequence shown here is derived from an EMBL/GenBank/DDBJ whole genome shotgun (WGS) entry which is preliminary data.</text>
</comment>
<evidence type="ECO:0000313" key="4">
    <source>
        <dbReference type="EMBL" id="KAI5414726.1"/>
    </source>
</evidence>
<feature type="region of interest" description="Disordered" evidence="3">
    <location>
        <begin position="164"/>
        <end position="198"/>
    </location>
</feature>
<reference evidence="4 5" key="1">
    <citation type="journal article" date="2022" name="Nat. Genet.">
        <title>Improved pea reference genome and pan-genome highlight genomic features and evolutionary characteristics.</title>
        <authorList>
            <person name="Yang T."/>
            <person name="Liu R."/>
            <person name="Luo Y."/>
            <person name="Hu S."/>
            <person name="Wang D."/>
            <person name="Wang C."/>
            <person name="Pandey M.K."/>
            <person name="Ge S."/>
            <person name="Xu Q."/>
            <person name="Li N."/>
            <person name="Li G."/>
            <person name="Huang Y."/>
            <person name="Saxena R.K."/>
            <person name="Ji Y."/>
            <person name="Li M."/>
            <person name="Yan X."/>
            <person name="He Y."/>
            <person name="Liu Y."/>
            <person name="Wang X."/>
            <person name="Xiang C."/>
            <person name="Varshney R.K."/>
            <person name="Ding H."/>
            <person name="Gao S."/>
            <person name="Zong X."/>
        </authorList>
    </citation>
    <scope>NUCLEOTIDE SEQUENCE [LARGE SCALE GENOMIC DNA]</scope>
    <source>
        <strain evidence="4 5">cv. Zhongwan 6</strain>
    </source>
</reference>
<accession>A0A9D5API2</accession>
<name>A0A9D5API2_PEA</name>
<protein>
    <submittedName>
        <fullName evidence="4">Uncharacterized protein</fullName>
    </submittedName>
</protein>